<proteinExistence type="inferred from homology"/>
<dbReference type="PANTHER" id="PTHR33713">
    <property type="entry name" value="ANTITOXIN YAFN-RELATED"/>
    <property type="match status" value="1"/>
</dbReference>
<comment type="caution">
    <text evidence="3">The sequence shown here is derived from an EMBL/GenBank/DDBJ whole genome shotgun (WGS) entry which is preliminary data.</text>
</comment>
<keyword evidence="4" id="KW-1185">Reference proteome</keyword>
<organism evidence="3 4">
    <name type="scientific">Liquorilactobacillus uvarum DSM 19971</name>
    <dbReference type="NCBI Taxonomy" id="1423812"/>
    <lineage>
        <taxon>Bacteria</taxon>
        <taxon>Bacillati</taxon>
        <taxon>Bacillota</taxon>
        <taxon>Bacilli</taxon>
        <taxon>Lactobacillales</taxon>
        <taxon>Lactobacillaceae</taxon>
        <taxon>Liquorilactobacillus</taxon>
    </lineage>
</organism>
<evidence type="ECO:0000256" key="2">
    <source>
        <dbReference type="RuleBase" id="RU362080"/>
    </source>
</evidence>
<sequence length="90" mass="10351">MSEMENYTPTKARQNLYQILKDINQQKKPVTITPANGDEDQAAIIISKKDWDSITETLYLENTGTLAKIREREDDDSGFTNVDDLDWDNL</sequence>
<dbReference type="InterPro" id="IPR051405">
    <property type="entry name" value="phD/YefM_antitoxin"/>
</dbReference>
<evidence type="ECO:0000256" key="1">
    <source>
        <dbReference type="ARBA" id="ARBA00009981"/>
    </source>
</evidence>
<evidence type="ECO:0000313" key="3">
    <source>
        <dbReference type="EMBL" id="KRL32709.1"/>
    </source>
</evidence>
<dbReference type="PATRIC" id="fig|1423812.3.peg.2520"/>
<dbReference type="InterPro" id="IPR006442">
    <property type="entry name" value="Antitoxin_Phd/YefM"/>
</dbReference>
<comment type="function">
    <text evidence="2">Antitoxin component of a type II toxin-antitoxin (TA) system.</text>
</comment>
<protein>
    <recommendedName>
        <fullName evidence="2">Antitoxin</fullName>
    </recommendedName>
</protein>
<dbReference type="Gene3D" id="3.40.1620.10">
    <property type="entry name" value="YefM-like domain"/>
    <property type="match status" value="1"/>
</dbReference>
<dbReference type="STRING" id="1423812.FD20_GL002373"/>
<name>A0A0R1PSK4_9LACO</name>
<dbReference type="NCBIfam" id="TIGR01552">
    <property type="entry name" value="phd_fam"/>
    <property type="match status" value="1"/>
</dbReference>
<comment type="similarity">
    <text evidence="1 2">Belongs to the phD/YefM antitoxin family.</text>
</comment>
<dbReference type="SUPFAM" id="SSF143120">
    <property type="entry name" value="YefM-like"/>
    <property type="match status" value="1"/>
</dbReference>
<dbReference type="Pfam" id="PF02604">
    <property type="entry name" value="PhdYeFM_antitox"/>
    <property type="match status" value="1"/>
</dbReference>
<dbReference type="EMBL" id="AZEG01000076">
    <property type="protein sequence ID" value="KRL32709.1"/>
    <property type="molecule type" value="Genomic_DNA"/>
</dbReference>
<dbReference type="AlphaFoldDB" id="A0A0R1PSK4"/>
<gene>
    <name evidence="3" type="ORF">FD20_GL002373</name>
</gene>
<dbReference type="InterPro" id="IPR036165">
    <property type="entry name" value="YefM-like_sf"/>
</dbReference>
<evidence type="ECO:0000313" key="4">
    <source>
        <dbReference type="Proteomes" id="UP000051155"/>
    </source>
</evidence>
<accession>A0A0R1PSK4</accession>
<dbReference type="Proteomes" id="UP000051155">
    <property type="component" value="Unassembled WGS sequence"/>
</dbReference>
<dbReference type="PANTHER" id="PTHR33713:SF6">
    <property type="entry name" value="ANTITOXIN YEFM"/>
    <property type="match status" value="1"/>
</dbReference>
<reference evidence="3 4" key="1">
    <citation type="journal article" date="2015" name="Genome Announc.">
        <title>Expanding the biotechnology potential of lactobacilli through comparative genomics of 213 strains and associated genera.</title>
        <authorList>
            <person name="Sun Z."/>
            <person name="Harris H.M."/>
            <person name="McCann A."/>
            <person name="Guo C."/>
            <person name="Argimon S."/>
            <person name="Zhang W."/>
            <person name="Yang X."/>
            <person name="Jeffery I.B."/>
            <person name="Cooney J.C."/>
            <person name="Kagawa T.F."/>
            <person name="Liu W."/>
            <person name="Song Y."/>
            <person name="Salvetti E."/>
            <person name="Wrobel A."/>
            <person name="Rasinkangas P."/>
            <person name="Parkhill J."/>
            <person name="Rea M.C."/>
            <person name="O'Sullivan O."/>
            <person name="Ritari J."/>
            <person name="Douillard F.P."/>
            <person name="Paul Ross R."/>
            <person name="Yang R."/>
            <person name="Briner A.E."/>
            <person name="Felis G.E."/>
            <person name="de Vos W.M."/>
            <person name="Barrangou R."/>
            <person name="Klaenhammer T.R."/>
            <person name="Caufield P.W."/>
            <person name="Cui Y."/>
            <person name="Zhang H."/>
            <person name="O'Toole P.W."/>
        </authorList>
    </citation>
    <scope>NUCLEOTIDE SEQUENCE [LARGE SCALE GENOMIC DNA]</scope>
    <source>
        <strain evidence="3 4">DSM 19971</strain>
    </source>
</reference>